<keyword evidence="1" id="KW-0472">Membrane</keyword>
<keyword evidence="1" id="KW-0812">Transmembrane</keyword>
<dbReference type="AlphaFoldDB" id="A0AAN7BFN9"/>
<accession>A0AAN7BFN9</accession>
<evidence type="ECO:0000313" key="2">
    <source>
        <dbReference type="EMBL" id="KAK4222279.1"/>
    </source>
</evidence>
<comment type="caution">
    <text evidence="2">The sequence shown here is derived from an EMBL/GenBank/DDBJ whole genome shotgun (WGS) entry which is preliminary data.</text>
</comment>
<gene>
    <name evidence="2" type="ORF">QBC38DRAFT_490282</name>
</gene>
<dbReference type="Proteomes" id="UP001301958">
    <property type="component" value="Unassembled WGS sequence"/>
</dbReference>
<evidence type="ECO:0000313" key="3">
    <source>
        <dbReference type="Proteomes" id="UP001301958"/>
    </source>
</evidence>
<evidence type="ECO:0000256" key="1">
    <source>
        <dbReference type="SAM" id="Phobius"/>
    </source>
</evidence>
<dbReference type="EMBL" id="MU865481">
    <property type="protein sequence ID" value="KAK4222279.1"/>
    <property type="molecule type" value="Genomic_DNA"/>
</dbReference>
<feature type="transmembrane region" description="Helical" evidence="1">
    <location>
        <begin position="88"/>
        <end position="109"/>
    </location>
</feature>
<feature type="transmembrane region" description="Helical" evidence="1">
    <location>
        <begin position="121"/>
        <end position="141"/>
    </location>
</feature>
<proteinExistence type="predicted"/>
<name>A0AAN7BFN9_9PEZI</name>
<protein>
    <submittedName>
        <fullName evidence="2">Uncharacterized protein</fullName>
    </submittedName>
</protein>
<sequence length="239" mass="26989">MATTNTDDGSKSLHIRFAEAVLYSAVRYNLFHPGRGGSHADKGKFNETAELLEDEIKECLKHITLLQETQQKKKEALVRNLLTQVSEILNLVAKLLAILTVVAFLSIVISIPASGILRNPITTVLLSVGYFAASLGTFDIVTKLQDHLNKFLVKPGPRRIALILTSSDAKIYWVYQDLVKLYDLVYRKELLSTDNREPGTCIQPTRFLGLAWGDLDKFECYVIDHDWDELPWDILEDDV</sequence>
<organism evidence="2 3">
    <name type="scientific">Podospora fimiseda</name>
    <dbReference type="NCBI Taxonomy" id="252190"/>
    <lineage>
        <taxon>Eukaryota</taxon>
        <taxon>Fungi</taxon>
        <taxon>Dikarya</taxon>
        <taxon>Ascomycota</taxon>
        <taxon>Pezizomycotina</taxon>
        <taxon>Sordariomycetes</taxon>
        <taxon>Sordariomycetidae</taxon>
        <taxon>Sordariales</taxon>
        <taxon>Podosporaceae</taxon>
        <taxon>Podospora</taxon>
    </lineage>
</organism>
<reference evidence="2" key="1">
    <citation type="journal article" date="2023" name="Mol. Phylogenet. Evol.">
        <title>Genome-scale phylogeny and comparative genomics of the fungal order Sordariales.</title>
        <authorList>
            <person name="Hensen N."/>
            <person name="Bonometti L."/>
            <person name="Westerberg I."/>
            <person name="Brannstrom I.O."/>
            <person name="Guillou S."/>
            <person name="Cros-Aarteil S."/>
            <person name="Calhoun S."/>
            <person name="Haridas S."/>
            <person name="Kuo A."/>
            <person name="Mondo S."/>
            <person name="Pangilinan J."/>
            <person name="Riley R."/>
            <person name="LaButti K."/>
            <person name="Andreopoulos B."/>
            <person name="Lipzen A."/>
            <person name="Chen C."/>
            <person name="Yan M."/>
            <person name="Daum C."/>
            <person name="Ng V."/>
            <person name="Clum A."/>
            <person name="Steindorff A."/>
            <person name="Ohm R.A."/>
            <person name="Martin F."/>
            <person name="Silar P."/>
            <person name="Natvig D.O."/>
            <person name="Lalanne C."/>
            <person name="Gautier V."/>
            <person name="Ament-Velasquez S.L."/>
            <person name="Kruys A."/>
            <person name="Hutchinson M.I."/>
            <person name="Powell A.J."/>
            <person name="Barry K."/>
            <person name="Miller A.N."/>
            <person name="Grigoriev I.V."/>
            <person name="Debuchy R."/>
            <person name="Gladieux P."/>
            <person name="Hiltunen Thoren M."/>
            <person name="Johannesson H."/>
        </authorList>
    </citation>
    <scope>NUCLEOTIDE SEQUENCE</scope>
    <source>
        <strain evidence="2">CBS 990.96</strain>
    </source>
</reference>
<keyword evidence="1" id="KW-1133">Transmembrane helix</keyword>
<keyword evidence="3" id="KW-1185">Reference proteome</keyword>
<reference evidence="2" key="2">
    <citation type="submission" date="2023-05" db="EMBL/GenBank/DDBJ databases">
        <authorList>
            <consortium name="Lawrence Berkeley National Laboratory"/>
            <person name="Steindorff A."/>
            <person name="Hensen N."/>
            <person name="Bonometti L."/>
            <person name="Westerberg I."/>
            <person name="Brannstrom I.O."/>
            <person name="Guillou S."/>
            <person name="Cros-Aarteil S."/>
            <person name="Calhoun S."/>
            <person name="Haridas S."/>
            <person name="Kuo A."/>
            <person name="Mondo S."/>
            <person name="Pangilinan J."/>
            <person name="Riley R."/>
            <person name="Labutti K."/>
            <person name="Andreopoulos B."/>
            <person name="Lipzen A."/>
            <person name="Chen C."/>
            <person name="Yanf M."/>
            <person name="Daum C."/>
            <person name="Ng V."/>
            <person name="Clum A."/>
            <person name="Ohm R."/>
            <person name="Martin F."/>
            <person name="Silar P."/>
            <person name="Natvig D."/>
            <person name="Lalanne C."/>
            <person name="Gautier V."/>
            <person name="Ament-Velasquez S.L."/>
            <person name="Kruys A."/>
            <person name="Hutchinson M.I."/>
            <person name="Powell A.J."/>
            <person name="Barry K."/>
            <person name="Miller A.N."/>
            <person name="Grigoriev I.V."/>
            <person name="Debuchy R."/>
            <person name="Gladieux P."/>
            <person name="Thoren M.H."/>
            <person name="Johannesson H."/>
        </authorList>
    </citation>
    <scope>NUCLEOTIDE SEQUENCE</scope>
    <source>
        <strain evidence="2">CBS 990.96</strain>
    </source>
</reference>